<dbReference type="RefSeq" id="NP_982863.2">
    <property type="nucleotide sequence ID" value="NM_208216.2"/>
</dbReference>
<protein>
    <submittedName>
        <fullName evidence="2">ABL084Cp</fullName>
    </submittedName>
</protein>
<dbReference type="InterPro" id="IPR031804">
    <property type="entry name" value="DUF4743"/>
</dbReference>
<dbReference type="OrthoDB" id="10261522at2759"/>
<gene>
    <name evidence="2" type="ORF">AGOS_ABL084C</name>
</gene>
<dbReference type="STRING" id="284811.Q75DV7"/>
<dbReference type="FunFam" id="3.90.79.10:FF:000019">
    <property type="entry name" value="Thiamin pyrophosphokinase, putative"/>
    <property type="match status" value="1"/>
</dbReference>
<dbReference type="CDD" id="cd03676">
    <property type="entry name" value="NUDIX_Tnr3_like"/>
    <property type="match status" value="1"/>
</dbReference>
<name>Q75DV7_EREGS</name>
<dbReference type="Proteomes" id="UP000000591">
    <property type="component" value="Chromosome II"/>
</dbReference>
<dbReference type="EMBL" id="AE016815">
    <property type="protein sequence ID" value="AAS50687.2"/>
    <property type="molecule type" value="Genomic_DNA"/>
</dbReference>
<dbReference type="eggNOG" id="KOG4313">
    <property type="taxonomic scope" value="Eukaryota"/>
</dbReference>
<evidence type="ECO:0000313" key="2">
    <source>
        <dbReference type="EMBL" id="AAS50687.2"/>
    </source>
</evidence>
<dbReference type="SUPFAM" id="SSF55811">
    <property type="entry name" value="Nudix"/>
    <property type="match status" value="1"/>
</dbReference>
<keyword evidence="3" id="KW-1185">Reference proteome</keyword>
<dbReference type="InterPro" id="IPR015797">
    <property type="entry name" value="NUDIX_hydrolase-like_dom_sf"/>
</dbReference>
<accession>Q75DV7</accession>
<dbReference type="AlphaFoldDB" id="Q75DV7"/>
<dbReference type="PROSITE" id="PS51462">
    <property type="entry name" value="NUDIX"/>
    <property type="match status" value="1"/>
</dbReference>
<sequence>MSTVDWDGTRQILLRTPADVQKGFSFIEIVNAVDGLSYDYQSNPAFKEHVYEFHTHSGVPIGYILQFVVQEMRLVASTEFDRLFACSDAERYVKFKETDFETRNEQLETLAQQLRSRSSLSCLKGWRNEKYAVYVEHLPYVLIERALSSVFGIITYGVHMNGYLRDASTGELLIWVPRRSYKKATWPGMLDNVVAGGLGHPHGVYDTLLKESMEEAALPEEVIRNGARAVGVVSYFYHKPGGTYSTEADFITGEIEYLYDIQLPVDVIPKPNDDEVNNFTLMTLQQVVDALIRGDFKPNCGLIMLDFLVRHGYVNSDNEPHYLEIVTKMHRHLPFPTL</sequence>
<dbReference type="Pfam" id="PF15916">
    <property type="entry name" value="DUF4743"/>
    <property type="match status" value="1"/>
</dbReference>
<dbReference type="HOGENOM" id="CLU_048013_0_1_1"/>
<dbReference type="OMA" id="VPLQTMY"/>
<dbReference type="GO" id="GO:0044715">
    <property type="term" value="F:8-oxo-dGDP phosphatase activity"/>
    <property type="evidence" value="ECO:0000318"/>
    <property type="project" value="GO_Central"/>
</dbReference>
<reference evidence="3" key="2">
    <citation type="journal article" date="2013" name="G3 (Bethesda)">
        <title>Genomes of Ashbya fungi isolated from insects reveal four mating-type loci, numerous translocations, lack of transposons, and distinct gene duplications.</title>
        <authorList>
            <person name="Dietrich F.S."/>
            <person name="Voegeli S."/>
            <person name="Kuo S."/>
            <person name="Philippsen P."/>
        </authorList>
    </citation>
    <scope>GENOME REANNOTATION</scope>
    <source>
        <strain evidence="3">ATCC 10895 / CBS 109.51 / FGSC 9923 / NRRL Y-1056</strain>
    </source>
</reference>
<dbReference type="Gene3D" id="3.90.79.10">
    <property type="entry name" value="Nucleoside Triphosphate Pyrophosphohydrolase"/>
    <property type="match status" value="1"/>
</dbReference>
<feature type="domain" description="Nudix hydrolase" evidence="1">
    <location>
        <begin position="155"/>
        <end position="304"/>
    </location>
</feature>
<dbReference type="FunCoup" id="Q75DV7">
    <property type="interactions" value="64"/>
</dbReference>
<dbReference type="PANTHER" id="PTHR13622">
    <property type="entry name" value="THIAMIN PYROPHOSPHOKINASE"/>
    <property type="match status" value="1"/>
</dbReference>
<evidence type="ECO:0000313" key="3">
    <source>
        <dbReference type="Proteomes" id="UP000000591"/>
    </source>
</evidence>
<organism evidence="2 3">
    <name type="scientific">Eremothecium gossypii (strain ATCC 10895 / CBS 109.51 / FGSC 9923 / NRRL Y-1056)</name>
    <name type="common">Yeast</name>
    <name type="synonym">Ashbya gossypii</name>
    <dbReference type="NCBI Taxonomy" id="284811"/>
    <lineage>
        <taxon>Eukaryota</taxon>
        <taxon>Fungi</taxon>
        <taxon>Dikarya</taxon>
        <taxon>Ascomycota</taxon>
        <taxon>Saccharomycotina</taxon>
        <taxon>Saccharomycetes</taxon>
        <taxon>Saccharomycetales</taxon>
        <taxon>Saccharomycetaceae</taxon>
        <taxon>Eremothecium</taxon>
    </lineage>
</organism>
<dbReference type="GeneID" id="4618944"/>
<evidence type="ECO:0000259" key="1">
    <source>
        <dbReference type="PROSITE" id="PS51462"/>
    </source>
</evidence>
<dbReference type="InParanoid" id="Q75DV7"/>
<dbReference type="KEGG" id="ago:AGOS_ABL084C"/>
<dbReference type="PANTHER" id="PTHR13622:SF8">
    <property type="entry name" value="THIAMIN PYROPHOSPHOKINASE 1"/>
    <property type="match status" value="1"/>
</dbReference>
<dbReference type="InterPro" id="IPR000086">
    <property type="entry name" value="NUDIX_hydrolase_dom"/>
</dbReference>
<proteinExistence type="predicted"/>
<reference evidence="2 3" key="1">
    <citation type="journal article" date="2004" name="Science">
        <title>The Ashbya gossypii genome as a tool for mapping the ancient Saccharomyces cerevisiae genome.</title>
        <authorList>
            <person name="Dietrich F.S."/>
            <person name="Voegeli S."/>
            <person name="Brachat S."/>
            <person name="Lerch A."/>
            <person name="Gates K."/>
            <person name="Steiner S."/>
            <person name="Mohr C."/>
            <person name="Pohlmann R."/>
            <person name="Luedi P."/>
            <person name="Choi S."/>
            <person name="Wing R.A."/>
            <person name="Flavier A."/>
            <person name="Gaffney T.D."/>
            <person name="Philippsen P."/>
        </authorList>
    </citation>
    <scope>NUCLEOTIDE SEQUENCE [LARGE SCALE GENOMIC DNA]</scope>
    <source>
        <strain evidence="3">ATCC 10895 / CBS 109.51 / FGSC 9923 / NRRL Y-1056</strain>
    </source>
</reference>